<dbReference type="InterPro" id="IPR017853">
    <property type="entry name" value="GH"/>
</dbReference>
<dbReference type="GO" id="GO:0004560">
    <property type="term" value="F:alpha-L-fucosidase activity"/>
    <property type="evidence" value="ECO:0007669"/>
    <property type="project" value="InterPro"/>
</dbReference>
<evidence type="ECO:0000259" key="7">
    <source>
        <dbReference type="PROSITE" id="PS50022"/>
    </source>
</evidence>
<protein>
    <recommendedName>
        <fullName evidence="2">alpha-L-fucosidase</fullName>
        <ecNumber evidence="2">3.2.1.51</ecNumber>
    </recommendedName>
</protein>
<dbReference type="SMART" id="SM00812">
    <property type="entry name" value="Alpha_L_fucos"/>
    <property type="match status" value="1"/>
</dbReference>
<proteinExistence type="inferred from homology"/>
<organism evidence="8 9">
    <name type="scientific">Oceaniferula marina</name>
    <dbReference type="NCBI Taxonomy" id="2748318"/>
    <lineage>
        <taxon>Bacteria</taxon>
        <taxon>Pseudomonadati</taxon>
        <taxon>Verrucomicrobiota</taxon>
        <taxon>Verrucomicrobiia</taxon>
        <taxon>Verrucomicrobiales</taxon>
        <taxon>Verrucomicrobiaceae</taxon>
        <taxon>Oceaniferula</taxon>
    </lineage>
</organism>
<dbReference type="SUPFAM" id="SSF51445">
    <property type="entry name" value="(Trans)glycosidases"/>
    <property type="match status" value="1"/>
</dbReference>
<feature type="domain" description="F5/8 type C" evidence="7">
    <location>
        <begin position="557"/>
        <end position="704"/>
    </location>
</feature>
<reference evidence="8 9" key="1">
    <citation type="submission" date="2020-07" db="EMBL/GenBank/DDBJ databases">
        <title>Roseicoccus Jingziensis gen. nov., sp. nov., isolated from coastal seawater.</title>
        <authorList>
            <person name="Feng X."/>
        </authorList>
    </citation>
    <scope>NUCLEOTIDE SEQUENCE [LARGE SCALE GENOMIC DNA]</scope>
    <source>
        <strain evidence="8 9">N1E253</strain>
    </source>
</reference>
<dbReference type="RefSeq" id="WP_178931581.1">
    <property type="nucleotide sequence ID" value="NZ_JACBAZ010000002.1"/>
</dbReference>
<gene>
    <name evidence="8" type="ORF">HW115_05425</name>
</gene>
<evidence type="ECO:0000256" key="3">
    <source>
        <dbReference type="ARBA" id="ARBA00022729"/>
    </source>
</evidence>
<dbReference type="Proteomes" id="UP000557872">
    <property type="component" value="Unassembled WGS sequence"/>
</dbReference>
<dbReference type="InterPro" id="IPR008979">
    <property type="entry name" value="Galactose-bd-like_sf"/>
</dbReference>
<dbReference type="InterPro" id="IPR057739">
    <property type="entry name" value="Glyco_hydro_29_N"/>
</dbReference>
<comment type="caution">
    <text evidence="8">The sequence shown here is derived from an EMBL/GenBank/DDBJ whole genome shotgun (WGS) entry which is preliminary data.</text>
</comment>
<dbReference type="GO" id="GO:0006004">
    <property type="term" value="P:fucose metabolic process"/>
    <property type="evidence" value="ECO:0007669"/>
    <property type="project" value="TreeGrafter"/>
</dbReference>
<keyword evidence="9" id="KW-1185">Reference proteome</keyword>
<dbReference type="Pfam" id="PF00754">
    <property type="entry name" value="F5_F8_type_C"/>
    <property type="match status" value="1"/>
</dbReference>
<keyword evidence="5" id="KW-0326">Glycosidase</keyword>
<evidence type="ECO:0000256" key="2">
    <source>
        <dbReference type="ARBA" id="ARBA00012662"/>
    </source>
</evidence>
<feature type="chain" id="PRO_5033026297" description="alpha-L-fucosidase" evidence="6">
    <location>
        <begin position="35"/>
        <end position="714"/>
    </location>
</feature>
<keyword evidence="3 6" id="KW-0732">Signal</keyword>
<dbReference type="Gene3D" id="3.20.20.80">
    <property type="entry name" value="Glycosidases"/>
    <property type="match status" value="1"/>
</dbReference>
<dbReference type="GO" id="GO:0005764">
    <property type="term" value="C:lysosome"/>
    <property type="evidence" value="ECO:0007669"/>
    <property type="project" value="TreeGrafter"/>
</dbReference>
<dbReference type="PANTHER" id="PTHR10030:SF37">
    <property type="entry name" value="ALPHA-L-FUCOSIDASE-RELATED"/>
    <property type="match status" value="1"/>
</dbReference>
<dbReference type="PANTHER" id="PTHR10030">
    <property type="entry name" value="ALPHA-L-FUCOSIDASE"/>
    <property type="match status" value="1"/>
</dbReference>
<dbReference type="AlphaFoldDB" id="A0A851GCY1"/>
<evidence type="ECO:0000256" key="1">
    <source>
        <dbReference type="ARBA" id="ARBA00007951"/>
    </source>
</evidence>
<dbReference type="InterPro" id="IPR000933">
    <property type="entry name" value="Glyco_hydro_29"/>
</dbReference>
<sequence length="714" mass="80264">MNTNISFFRAIQSKRIIASLLTSFLVSTTAHTTAAPPAPYGPVPTANQTKWHQMEYYGLICYGLNTYTGQEWGYGDVSPKLFNPSDLDTDQWARVARDAGMKGLILVAKHHDGFCLWPSKTTDYTVASSPWKDGKGDVLADLSASCKKYGLKLGVYISPWDRNHSEYGKPAYIKDYHEQWREVLTHYGEIFEVWFDGANGGTGYYGGAREKRSIPKDYYQYEKVYQLIKKHQPQTIFFGHEFTEDACRWVGNEKGVAGTTNWCRYTDIKQYNPKKYGIGEKDGQHWIPAEADTTILHPKKWYYNPKSSPRTLSNFVDLYYTTVGRNASFNLGLSIGPDGRIPERDARAMLAQKKQLDRELTTNLAKQAIITTSNIREKHPDYAPGNLLSPDLKSYWASDDGVSTAHVTLEFKQPTRFNRLVLQEHIPLGQRVHRFTLETWQKQGWVQTTEGTTIGYKRILRFPAVQSSKVRVQFETDAPCLAISHIGLYNAPAIMTEPKLASNRDGKVTIIGPKGAEIHYALNQGAFQLYQKPFTLPLGGRVRSYAYDPASKLKTDIVQQTFGLPKTNWKVISSSFANEGAAGINRVIDGDSKSMWHTHGKGGRVPPPHWFIIDLGKTHSLSGFLAMPRHDGSSIGLVDRYSLHVSDDGKDWKLASSGEFSNIKNNPIEQEVSFQKPQRARYVKWVAERAVDGNSCAALCEFGLLAKPSDSISD</sequence>
<dbReference type="EC" id="3.2.1.51" evidence="2"/>
<dbReference type="Pfam" id="PF01120">
    <property type="entry name" value="Alpha_L_fucos"/>
    <property type="match status" value="1"/>
</dbReference>
<dbReference type="EMBL" id="JACBAZ010000002">
    <property type="protein sequence ID" value="NWK55039.1"/>
    <property type="molecule type" value="Genomic_DNA"/>
</dbReference>
<dbReference type="InterPro" id="IPR000421">
    <property type="entry name" value="FA58C"/>
</dbReference>
<dbReference type="PROSITE" id="PS50022">
    <property type="entry name" value="FA58C_3"/>
    <property type="match status" value="1"/>
</dbReference>
<evidence type="ECO:0000256" key="6">
    <source>
        <dbReference type="SAM" id="SignalP"/>
    </source>
</evidence>
<evidence type="ECO:0000256" key="4">
    <source>
        <dbReference type="ARBA" id="ARBA00022801"/>
    </source>
</evidence>
<comment type="similarity">
    <text evidence="1">Belongs to the glycosyl hydrolase 29 family.</text>
</comment>
<evidence type="ECO:0000313" key="8">
    <source>
        <dbReference type="EMBL" id="NWK55039.1"/>
    </source>
</evidence>
<evidence type="ECO:0000256" key="5">
    <source>
        <dbReference type="ARBA" id="ARBA00023295"/>
    </source>
</evidence>
<dbReference type="GO" id="GO:0016139">
    <property type="term" value="P:glycoside catabolic process"/>
    <property type="evidence" value="ECO:0007669"/>
    <property type="project" value="TreeGrafter"/>
</dbReference>
<feature type="signal peptide" evidence="6">
    <location>
        <begin position="1"/>
        <end position="34"/>
    </location>
</feature>
<name>A0A851GCY1_9BACT</name>
<evidence type="ECO:0000313" key="9">
    <source>
        <dbReference type="Proteomes" id="UP000557872"/>
    </source>
</evidence>
<accession>A0A851GCY1</accession>
<keyword evidence="4" id="KW-0378">Hydrolase</keyword>
<dbReference type="Gene3D" id="2.60.120.260">
    <property type="entry name" value="Galactose-binding domain-like"/>
    <property type="match status" value="2"/>
</dbReference>
<dbReference type="SUPFAM" id="SSF49785">
    <property type="entry name" value="Galactose-binding domain-like"/>
    <property type="match status" value="2"/>
</dbReference>